<dbReference type="EMBL" id="CP012673">
    <property type="protein sequence ID" value="AUX45144.1"/>
    <property type="molecule type" value="Genomic_DNA"/>
</dbReference>
<evidence type="ECO:0000313" key="2">
    <source>
        <dbReference type="Proteomes" id="UP000238348"/>
    </source>
</evidence>
<dbReference type="Proteomes" id="UP000238348">
    <property type="component" value="Chromosome"/>
</dbReference>
<dbReference type="OrthoDB" id="260287at2"/>
<name>A0A2L0F0Q8_SORCE</name>
<organism evidence="1 2">
    <name type="scientific">Sorangium cellulosum</name>
    <name type="common">Polyangium cellulosum</name>
    <dbReference type="NCBI Taxonomy" id="56"/>
    <lineage>
        <taxon>Bacteria</taxon>
        <taxon>Pseudomonadati</taxon>
        <taxon>Myxococcota</taxon>
        <taxon>Polyangia</taxon>
        <taxon>Polyangiales</taxon>
        <taxon>Polyangiaceae</taxon>
        <taxon>Sorangium</taxon>
    </lineage>
</organism>
<accession>A0A2L0F0Q8</accession>
<gene>
    <name evidence="1" type="ORF">SOCE26_066250</name>
</gene>
<reference evidence="1 2" key="1">
    <citation type="submission" date="2015-09" db="EMBL/GenBank/DDBJ databases">
        <title>Sorangium comparison.</title>
        <authorList>
            <person name="Zaburannyi N."/>
            <person name="Bunk B."/>
            <person name="Overmann J."/>
            <person name="Mueller R."/>
        </authorList>
    </citation>
    <scope>NUCLEOTIDE SEQUENCE [LARGE SCALE GENOMIC DNA]</scope>
    <source>
        <strain evidence="1 2">So ce26</strain>
    </source>
</reference>
<dbReference type="SUPFAM" id="SSF56059">
    <property type="entry name" value="Glutathione synthetase ATP-binding domain-like"/>
    <property type="match status" value="1"/>
</dbReference>
<proteinExistence type="predicted"/>
<dbReference type="Gene3D" id="3.30.470.20">
    <property type="entry name" value="ATP-grasp fold, B domain"/>
    <property type="match status" value="1"/>
</dbReference>
<evidence type="ECO:0000313" key="1">
    <source>
        <dbReference type="EMBL" id="AUX45144.1"/>
    </source>
</evidence>
<dbReference type="RefSeq" id="WP_104983567.1">
    <property type="nucleotide sequence ID" value="NZ_CP012673.1"/>
</dbReference>
<sequence>MAKSVILHVGPYRPVFSDLPERLSRTTGAPLITGDRCPALECDLAYLLAWDRDEPPPCPLFIPYEAMRLCEDKRAQARVFQRARVSTPEWRLIGSEDELRAFAARERDRRWVLKWPLGCGGLGHRVLTPETRVTRLWPIPLLVQELIEMDDPMVYRIHIAEGQLFGWSVRRFPPGAERSLWVAWSAGARYYHLPGDAPAEAAREAEKALSALGLATSFGCVDLLQRRDGRWVVLEANTDGLTSYLSRDMDAPDLVAEMDARVASAFRRSAERARRGPDA</sequence>
<protein>
    <submittedName>
        <fullName evidence="1">Uncharacterized protein</fullName>
    </submittedName>
</protein>
<dbReference type="AlphaFoldDB" id="A0A2L0F0Q8"/>